<sequence>MADNGILEQVPGPFIAQASQTLPPAATAEERDYEVVIDAGHVGPVRLFFRKQKAKRGKFSHWFWRAHRAERAPKMGA</sequence>
<comment type="caution">
    <text evidence="1">The sequence shown here is derived from an EMBL/GenBank/DDBJ whole genome shotgun (WGS) entry which is preliminary data.</text>
</comment>
<dbReference type="RefSeq" id="WP_061306718.1">
    <property type="nucleotide sequence ID" value="NZ_CADIJS010000004.1"/>
</dbReference>
<keyword evidence="2" id="KW-1185">Reference proteome</keyword>
<protein>
    <submittedName>
        <fullName evidence="1">Uncharacterized protein</fullName>
    </submittedName>
</protein>
<dbReference type="EMBL" id="CADIJS010000004">
    <property type="protein sequence ID" value="CAB3728690.1"/>
    <property type="molecule type" value="Genomic_DNA"/>
</dbReference>
<gene>
    <name evidence="1" type="ORF">LMG1873_04605</name>
</gene>
<dbReference type="Proteomes" id="UP000494116">
    <property type="component" value="Unassembled WGS sequence"/>
</dbReference>
<evidence type="ECO:0000313" key="1">
    <source>
        <dbReference type="EMBL" id="CAB3728690.1"/>
    </source>
</evidence>
<accession>A0ABN7F4Q7</accession>
<name>A0ABN7F4Q7_9BURK</name>
<organism evidence="1 2">
    <name type="scientific">Achromobacter piechaudii</name>
    <dbReference type="NCBI Taxonomy" id="72556"/>
    <lineage>
        <taxon>Bacteria</taxon>
        <taxon>Pseudomonadati</taxon>
        <taxon>Pseudomonadota</taxon>
        <taxon>Betaproteobacteria</taxon>
        <taxon>Burkholderiales</taxon>
        <taxon>Alcaligenaceae</taxon>
        <taxon>Achromobacter</taxon>
    </lineage>
</organism>
<evidence type="ECO:0000313" key="2">
    <source>
        <dbReference type="Proteomes" id="UP000494116"/>
    </source>
</evidence>
<reference evidence="1 2" key="1">
    <citation type="submission" date="2020-04" db="EMBL/GenBank/DDBJ databases">
        <authorList>
            <person name="De Canck E."/>
        </authorList>
    </citation>
    <scope>NUCLEOTIDE SEQUENCE [LARGE SCALE GENOMIC DNA]</scope>
    <source>
        <strain evidence="1 2">LMG 1873</strain>
    </source>
</reference>
<proteinExistence type="predicted"/>